<proteinExistence type="predicted"/>
<evidence type="ECO:0000313" key="4">
    <source>
        <dbReference type="Proteomes" id="UP001595892"/>
    </source>
</evidence>
<evidence type="ECO:0000259" key="2">
    <source>
        <dbReference type="Pfam" id="PF06791"/>
    </source>
</evidence>
<gene>
    <name evidence="3" type="ORF">ACFO3Q_13010</name>
</gene>
<protein>
    <submittedName>
        <fullName evidence="3">Phage tail length tape measure family protein</fullName>
    </submittedName>
</protein>
<accession>A0ABV9NL71</accession>
<feature type="coiled-coil region" evidence="1">
    <location>
        <begin position="127"/>
        <end position="182"/>
    </location>
</feature>
<keyword evidence="4" id="KW-1185">Reference proteome</keyword>
<evidence type="ECO:0000256" key="1">
    <source>
        <dbReference type="SAM" id="Coils"/>
    </source>
</evidence>
<keyword evidence="1" id="KW-0175">Coiled coil</keyword>
<reference evidence="4" key="1">
    <citation type="journal article" date="2019" name="Int. J. Syst. Evol. Microbiol.">
        <title>The Global Catalogue of Microorganisms (GCM) 10K type strain sequencing project: providing services to taxonomists for standard genome sequencing and annotation.</title>
        <authorList>
            <consortium name="The Broad Institute Genomics Platform"/>
            <consortium name="The Broad Institute Genome Sequencing Center for Infectious Disease"/>
            <person name="Wu L."/>
            <person name="Ma J."/>
        </authorList>
    </citation>
    <scope>NUCLEOTIDE SEQUENCE [LARGE SCALE GENOMIC DNA]</scope>
    <source>
        <strain evidence="4">CGMCC 1.13574</strain>
    </source>
</reference>
<evidence type="ECO:0000313" key="3">
    <source>
        <dbReference type="EMBL" id="MFC4729087.1"/>
    </source>
</evidence>
<comment type="caution">
    <text evidence="3">The sequence shown here is derived from an EMBL/GenBank/DDBJ whole genome shotgun (WGS) entry which is preliminary data.</text>
</comment>
<name>A0ABV9NL71_9GAMM</name>
<dbReference type="RefSeq" id="WP_377005159.1">
    <property type="nucleotide sequence ID" value="NZ_JBHSGG010000036.1"/>
</dbReference>
<organism evidence="3 4">
    <name type="scientific">Coralloluteibacterium thermophilum</name>
    <dbReference type="NCBI Taxonomy" id="2707049"/>
    <lineage>
        <taxon>Bacteria</taxon>
        <taxon>Pseudomonadati</taxon>
        <taxon>Pseudomonadota</taxon>
        <taxon>Gammaproteobacteria</taxon>
        <taxon>Lysobacterales</taxon>
        <taxon>Lysobacteraceae</taxon>
        <taxon>Coralloluteibacterium</taxon>
    </lineage>
</organism>
<feature type="domain" description="Bacteriophage tail tape measure N-terminal" evidence="2">
    <location>
        <begin position="253"/>
        <end position="403"/>
    </location>
</feature>
<feature type="coiled-coil region" evidence="1">
    <location>
        <begin position="590"/>
        <end position="631"/>
    </location>
</feature>
<dbReference type="EMBL" id="JBHSGG010000036">
    <property type="protein sequence ID" value="MFC4729087.1"/>
    <property type="molecule type" value="Genomic_DNA"/>
</dbReference>
<dbReference type="Pfam" id="PF06791">
    <property type="entry name" value="TMP_2"/>
    <property type="match status" value="1"/>
</dbReference>
<sequence length="910" mass="97611">MDIAQLGYAVDSSALLKGEQALERTAEAAEKAGGAAAKLERDFESLQRAAGQASGGIAASLADQEDRYRQIAQRGLEYAESMRSANLSERALAEAAREAAAGIDMKAAVMARAGTEQERMAERVARLQAAEARAAQETAAAARATQLRELNLRKLIGQIDPTVAKLERLASLEQQLERASELGALSPEVFAQYQAKLDAVRAATLNVGAASDITTKSLGRLNLQSVEAQQSVAALVRAVASGQWGQAQSSITSLTARTGALGGAFTGVGLAVGGVLGGLATFGVMAGKGHFEARRLEGVIIGMGNSAGVTTGQMLALRNEIGHATRDYGGATDAINRLLLSGKATGDVLEGVVRSAAQLSRLTGQSITAAASEIASLAEGGDEALTRLNDRYNFLTRDTYLHIEALRQQKGDLDANRAAVAELERVMTERSEKMVEQAGYVERAWLAVTRAFKSAVQEAKDFGRTDLDRQIVVLERQISALARSAEGYYDGGAYLNSLRDQLSALQDQKAELEAAAAAEAQRSQHQRELIETERELKKAREEAEAAHDRRLVQMDRELAKQREINEVNAIFNALAVDDARHFDGSRERMLAEIERKYAAVAQRATVARERVSEEERAAQRLLQQYQSAEASLARQIALYGQAGRAAAMAYDTAHGALAGLDATQKSVLMDMAQWLDFLDEMRDIEGLWAEIEADHKKVMGQVEQAYGGMSEHARQAARNMQSHFADFLFDPFADGTKSMGRAFSDTLRRMLAEAAASKIFGVIGTAMTGYTGAGAGFVNAFGGVLQGGGGREYGGSVNRNRAYRTGERNKPELLTTPSGQYLIPGENGRVDPIRAAQPANRAGMGSPQVNIHLHGAPEGATATARQNDTGGFDVEVMLNQIENRMASRIAQGTGSMYVAQKARFGLKDRV</sequence>
<dbReference type="InterPro" id="IPR009628">
    <property type="entry name" value="Phage_tape_measure_N"/>
</dbReference>
<feature type="coiled-coil region" evidence="1">
    <location>
        <begin position="495"/>
        <end position="549"/>
    </location>
</feature>
<dbReference type="Proteomes" id="UP001595892">
    <property type="component" value="Unassembled WGS sequence"/>
</dbReference>